<organism evidence="1 2">
    <name type="scientific">Mytilus galloprovincialis</name>
    <name type="common">Mediterranean mussel</name>
    <dbReference type="NCBI Taxonomy" id="29158"/>
    <lineage>
        <taxon>Eukaryota</taxon>
        <taxon>Metazoa</taxon>
        <taxon>Spiralia</taxon>
        <taxon>Lophotrochozoa</taxon>
        <taxon>Mollusca</taxon>
        <taxon>Bivalvia</taxon>
        <taxon>Autobranchia</taxon>
        <taxon>Pteriomorphia</taxon>
        <taxon>Mytilida</taxon>
        <taxon>Mytiloidea</taxon>
        <taxon>Mytilidae</taxon>
        <taxon>Mytilinae</taxon>
        <taxon>Mytilus</taxon>
    </lineage>
</organism>
<reference evidence="1" key="1">
    <citation type="submission" date="2018-11" db="EMBL/GenBank/DDBJ databases">
        <authorList>
            <person name="Alioto T."/>
            <person name="Alioto T."/>
        </authorList>
    </citation>
    <scope>NUCLEOTIDE SEQUENCE</scope>
</reference>
<gene>
    <name evidence="1" type="ORF">MGAL_10B030582</name>
</gene>
<name>A0A8B6GX25_MYTGA</name>
<protein>
    <submittedName>
        <fullName evidence="1">Uncharacterized protein</fullName>
    </submittedName>
</protein>
<feature type="non-terminal residue" evidence="1">
    <location>
        <position position="64"/>
    </location>
</feature>
<evidence type="ECO:0000313" key="2">
    <source>
        <dbReference type="Proteomes" id="UP000596742"/>
    </source>
</evidence>
<dbReference type="Proteomes" id="UP000596742">
    <property type="component" value="Unassembled WGS sequence"/>
</dbReference>
<keyword evidence="2" id="KW-1185">Reference proteome</keyword>
<proteinExistence type="predicted"/>
<dbReference type="EMBL" id="UYJE01009128">
    <property type="protein sequence ID" value="VDI70283.1"/>
    <property type="molecule type" value="Genomic_DNA"/>
</dbReference>
<dbReference type="AlphaFoldDB" id="A0A8B6GX25"/>
<feature type="non-terminal residue" evidence="1">
    <location>
        <position position="1"/>
    </location>
</feature>
<accession>A0A8B6GX25</accession>
<comment type="caution">
    <text evidence="1">The sequence shown here is derived from an EMBL/GenBank/DDBJ whole genome shotgun (WGS) entry which is preliminary data.</text>
</comment>
<evidence type="ECO:0000313" key="1">
    <source>
        <dbReference type="EMBL" id="VDI70283.1"/>
    </source>
</evidence>
<sequence length="64" mass="7520">NDSRIDFDIMRDDDQKIPKEYFRCKVNEKEGNITENIKNNGPSCKIDIRSLESGNYSFEVKYKA</sequence>